<evidence type="ECO:0000313" key="2">
    <source>
        <dbReference type="EMBL" id="WAR05091.1"/>
    </source>
</evidence>
<dbReference type="EMBL" id="CP111016">
    <property type="protein sequence ID" value="WAR05091.1"/>
    <property type="molecule type" value="Genomic_DNA"/>
</dbReference>
<keyword evidence="3" id="KW-1185">Reference proteome</keyword>
<dbReference type="PROSITE" id="PS00383">
    <property type="entry name" value="TYR_PHOSPHATASE_1"/>
    <property type="match status" value="1"/>
</dbReference>
<dbReference type="SUPFAM" id="SSF52799">
    <property type="entry name" value="(Phosphotyrosine protein) phosphatases II"/>
    <property type="match status" value="1"/>
</dbReference>
<name>A0ABY7E843_MYAAR</name>
<dbReference type="InterPro" id="IPR000340">
    <property type="entry name" value="Dual-sp_phosphatase_cat-dom"/>
</dbReference>
<protein>
    <submittedName>
        <fullName evidence="2">PTPM1-like protein</fullName>
    </submittedName>
</protein>
<dbReference type="Pfam" id="PF00782">
    <property type="entry name" value="DSPc"/>
    <property type="match status" value="1"/>
</dbReference>
<sequence length="267" mass="29501">MTSSHTLQMLSISENDRRIIQGTAMSLFNKVAFYPTLFYNVFLSKVSSRRWYDRIDDTVLLGALPFRGMTKWLVKEENVKGVEWAAVGVTQLKVPTVDFTASPSHEKICRAVDFMIKYRNERLGSVYVHCKAGRTRSATVVACYLVKTEWEEGVADRERISPYTGGSGRQAHVGRKGLRKKESLINVKEYLASVNEELLHTSNSVSNAATDVPNRVPDVCSDVSDTASEVSKAVANEIGGVDDAVSSVKDGTTEGAELVLETVECRL</sequence>
<proteinExistence type="predicted"/>
<dbReference type="Gene3D" id="3.90.190.10">
    <property type="entry name" value="Protein tyrosine phosphatase superfamily"/>
    <property type="match status" value="1"/>
</dbReference>
<accession>A0ABY7E843</accession>
<dbReference type="PANTHER" id="PTHR46712:SF1">
    <property type="entry name" value="PHOSPHATIDYLGLYCEROPHOSPHATASE AND PROTEIN-TYROSINE PHOSPHATASE 1"/>
    <property type="match status" value="1"/>
</dbReference>
<dbReference type="InterPro" id="IPR016130">
    <property type="entry name" value="Tyr_Pase_AS"/>
</dbReference>
<reference evidence="2" key="1">
    <citation type="submission" date="2022-11" db="EMBL/GenBank/DDBJ databases">
        <title>Centuries of genome instability and evolution in soft-shell clam transmissible cancer (bioRxiv).</title>
        <authorList>
            <person name="Hart S.F.M."/>
            <person name="Yonemitsu M.A."/>
            <person name="Giersch R.M."/>
            <person name="Beal B.F."/>
            <person name="Arriagada G."/>
            <person name="Davis B.W."/>
            <person name="Ostrander E.A."/>
            <person name="Goff S.P."/>
            <person name="Metzger M.J."/>
        </authorList>
    </citation>
    <scope>NUCLEOTIDE SEQUENCE</scope>
    <source>
        <strain evidence="2">MELC-2E11</strain>
        <tissue evidence="2">Siphon/mantle</tissue>
    </source>
</reference>
<gene>
    <name evidence="2" type="ORF">MAR_020460</name>
</gene>
<dbReference type="PROSITE" id="PS50056">
    <property type="entry name" value="TYR_PHOSPHATASE_2"/>
    <property type="match status" value="1"/>
</dbReference>
<feature type="domain" description="Tyrosine specific protein phosphatases" evidence="1">
    <location>
        <begin position="106"/>
        <end position="154"/>
    </location>
</feature>
<organism evidence="2 3">
    <name type="scientific">Mya arenaria</name>
    <name type="common">Soft-shell clam</name>
    <dbReference type="NCBI Taxonomy" id="6604"/>
    <lineage>
        <taxon>Eukaryota</taxon>
        <taxon>Metazoa</taxon>
        <taxon>Spiralia</taxon>
        <taxon>Lophotrochozoa</taxon>
        <taxon>Mollusca</taxon>
        <taxon>Bivalvia</taxon>
        <taxon>Autobranchia</taxon>
        <taxon>Heteroconchia</taxon>
        <taxon>Euheterodonta</taxon>
        <taxon>Imparidentia</taxon>
        <taxon>Neoheterodontei</taxon>
        <taxon>Myida</taxon>
        <taxon>Myoidea</taxon>
        <taxon>Myidae</taxon>
        <taxon>Mya</taxon>
    </lineage>
</organism>
<dbReference type="Proteomes" id="UP001164746">
    <property type="component" value="Chromosome 5"/>
</dbReference>
<dbReference type="InterPro" id="IPR029021">
    <property type="entry name" value="Prot-tyrosine_phosphatase-like"/>
</dbReference>
<dbReference type="PANTHER" id="PTHR46712">
    <property type="entry name" value="PHOSPHATIDYLGLYCEROPHOSPHATASE AND PROTEIN-TYROSINE PHOSPHATASE 1"/>
    <property type="match status" value="1"/>
</dbReference>
<dbReference type="InterPro" id="IPR000387">
    <property type="entry name" value="Tyr_Pase_dom"/>
</dbReference>
<evidence type="ECO:0000313" key="3">
    <source>
        <dbReference type="Proteomes" id="UP001164746"/>
    </source>
</evidence>
<evidence type="ECO:0000259" key="1">
    <source>
        <dbReference type="PROSITE" id="PS50056"/>
    </source>
</evidence>
<dbReference type="InterPro" id="IPR042165">
    <property type="entry name" value="PTPMT1"/>
</dbReference>